<dbReference type="Proteomes" id="UP000186609">
    <property type="component" value="Chromosome"/>
</dbReference>
<comment type="similarity">
    <text evidence="1 2">Belongs to the UPF0125 (RnfH) family.</text>
</comment>
<gene>
    <name evidence="3" type="ORF">RD110_13395</name>
</gene>
<dbReference type="PANTHER" id="PTHR37483:SF1">
    <property type="entry name" value="UPF0125 PROTEIN RATB"/>
    <property type="match status" value="1"/>
</dbReference>
<dbReference type="HAMAP" id="MF_00460">
    <property type="entry name" value="UPF0125_RnfH"/>
    <property type="match status" value="1"/>
</dbReference>
<dbReference type="InterPro" id="IPR016155">
    <property type="entry name" value="Mopterin_synth/thiamin_S_b"/>
</dbReference>
<evidence type="ECO:0000256" key="2">
    <source>
        <dbReference type="HAMAP-Rule" id="MF_00460"/>
    </source>
</evidence>
<dbReference type="Pfam" id="PF03658">
    <property type="entry name" value="Ub-RnfH"/>
    <property type="match status" value="1"/>
</dbReference>
<dbReference type="SUPFAM" id="SSF54285">
    <property type="entry name" value="MoaD/ThiS"/>
    <property type="match status" value="1"/>
</dbReference>
<dbReference type="STRING" id="1842727.RD110_13395"/>
<dbReference type="AlphaFoldDB" id="A0A1P8JWD8"/>
<dbReference type="InterPro" id="IPR005346">
    <property type="entry name" value="RnfH"/>
</dbReference>
<proteinExistence type="inferred from homology"/>
<keyword evidence="4" id="KW-1185">Reference proteome</keyword>
<protein>
    <recommendedName>
        <fullName evidence="2">UPF0125 protein RD110_13395</fullName>
    </recommendedName>
</protein>
<dbReference type="InterPro" id="IPR037021">
    <property type="entry name" value="RnfH_sf"/>
</dbReference>
<dbReference type="PANTHER" id="PTHR37483">
    <property type="entry name" value="UPF0125 PROTEIN RATB"/>
    <property type="match status" value="1"/>
</dbReference>
<evidence type="ECO:0000313" key="3">
    <source>
        <dbReference type="EMBL" id="APW38065.1"/>
    </source>
</evidence>
<accession>A0A1P8JWD8</accession>
<evidence type="ECO:0000256" key="1">
    <source>
        <dbReference type="ARBA" id="ARBA00010645"/>
    </source>
</evidence>
<dbReference type="Gene3D" id="3.10.20.280">
    <property type="entry name" value="RnfH-like"/>
    <property type="match status" value="1"/>
</dbReference>
<reference evidence="3 4" key="1">
    <citation type="submission" date="2017-01" db="EMBL/GenBank/DDBJ databases">
        <authorList>
            <person name="Mah S.A."/>
            <person name="Swanson W.J."/>
            <person name="Moy G.W."/>
            <person name="Vacquier V.D."/>
        </authorList>
    </citation>
    <scope>NUCLEOTIDE SEQUENCE [LARGE SCALE GENOMIC DNA]</scope>
    <source>
        <strain evidence="3 4">DCY110</strain>
    </source>
</reference>
<name>A0A1P8JWD8_9BURK</name>
<evidence type="ECO:0000313" key="4">
    <source>
        <dbReference type="Proteomes" id="UP000186609"/>
    </source>
</evidence>
<dbReference type="OrthoDB" id="9796575at2"/>
<dbReference type="KEGG" id="rhy:RD110_13395"/>
<sequence>MAGDTPRLHVAVVYAAAPRQVVELEVTLHDGACVQDALAHPAVSSALAAAGLSPGRIGIWGRQVEGRQRLKEGDRVEVYRPLLVDPKTARRERFATQGARATGLFAKKRAGAKAGY</sequence>
<dbReference type="EMBL" id="CP019236">
    <property type="protein sequence ID" value="APW38065.1"/>
    <property type="molecule type" value="Genomic_DNA"/>
</dbReference>
<dbReference type="RefSeq" id="WP_076199944.1">
    <property type="nucleotide sequence ID" value="NZ_CP019236.1"/>
</dbReference>
<dbReference type="NCBIfam" id="NF002490">
    <property type="entry name" value="PRK01777.1"/>
    <property type="match status" value="1"/>
</dbReference>
<organism evidence="3 4">
    <name type="scientific">Rhodoferax koreensis</name>
    <dbReference type="NCBI Taxonomy" id="1842727"/>
    <lineage>
        <taxon>Bacteria</taxon>
        <taxon>Pseudomonadati</taxon>
        <taxon>Pseudomonadota</taxon>
        <taxon>Betaproteobacteria</taxon>
        <taxon>Burkholderiales</taxon>
        <taxon>Comamonadaceae</taxon>
        <taxon>Rhodoferax</taxon>
    </lineage>
</organism>